<dbReference type="PANTHER" id="PTHR47320:SF1">
    <property type="entry name" value="BIFUNCTIONAL URIDYLYLTRANSFERASE_URIDYLYL-REMOVING ENZYME"/>
    <property type="match status" value="1"/>
</dbReference>
<dbReference type="InterPro" id="IPR043519">
    <property type="entry name" value="NT_sf"/>
</dbReference>
<dbReference type="EC" id="2.7.7.59" evidence="8"/>
<evidence type="ECO:0000313" key="11">
    <source>
        <dbReference type="EMBL" id="GAA4652780.1"/>
    </source>
</evidence>
<feature type="region of interest" description="Uridylyltransferase" evidence="8">
    <location>
        <begin position="1"/>
        <end position="346"/>
    </location>
</feature>
<dbReference type="SUPFAM" id="SSF55021">
    <property type="entry name" value="ACT-like"/>
    <property type="match status" value="2"/>
</dbReference>
<evidence type="ECO:0000256" key="3">
    <source>
        <dbReference type="ARBA" id="ARBA00022737"/>
    </source>
</evidence>
<comment type="similarity">
    <text evidence="8">Belongs to the GlnD family.</text>
</comment>
<dbReference type="Proteomes" id="UP001500604">
    <property type="component" value="Unassembled WGS sequence"/>
</dbReference>
<evidence type="ECO:0000256" key="8">
    <source>
        <dbReference type="HAMAP-Rule" id="MF_00277"/>
    </source>
</evidence>
<keyword evidence="5 8" id="KW-0460">Magnesium</keyword>
<dbReference type="SMART" id="SM00471">
    <property type="entry name" value="HDc"/>
    <property type="match status" value="1"/>
</dbReference>
<protein>
    <recommendedName>
        <fullName evidence="8">Bifunctional uridylyltransferase/uridylyl-removing enzyme</fullName>
        <shortName evidence="8">UTase/UR</shortName>
    </recommendedName>
    <alternativeName>
        <fullName evidence="8">Bifunctional [protein-PII] modification enzyme</fullName>
    </alternativeName>
    <alternativeName>
        <fullName evidence="8">Bifunctional nitrogen sensor protein</fullName>
    </alternativeName>
    <domain>
        <recommendedName>
            <fullName evidence="8">[Protein-PII] uridylyltransferase</fullName>
            <shortName evidence="8">PII uridylyltransferase</shortName>
            <shortName evidence="8">UTase</shortName>
            <ecNumber evidence="8">2.7.7.59</ecNumber>
        </recommendedName>
    </domain>
    <domain>
        <recommendedName>
            <fullName evidence="8">[Protein-PII]-UMP uridylyl-removing enzyme</fullName>
            <shortName evidence="8">UR</shortName>
            <ecNumber evidence="8">3.1.4.-</ecNumber>
        </recommendedName>
    </domain>
</protein>
<comment type="catalytic activity">
    <reaction evidence="8">
        <text>[protein-PII]-L-tyrosine + UTP = [protein-PII]-uridylyl-L-tyrosine + diphosphate</text>
        <dbReference type="Rhea" id="RHEA:13673"/>
        <dbReference type="Rhea" id="RHEA-COMP:12147"/>
        <dbReference type="Rhea" id="RHEA-COMP:12148"/>
        <dbReference type="ChEBI" id="CHEBI:33019"/>
        <dbReference type="ChEBI" id="CHEBI:46398"/>
        <dbReference type="ChEBI" id="CHEBI:46858"/>
        <dbReference type="ChEBI" id="CHEBI:90602"/>
        <dbReference type="EC" id="2.7.7.59"/>
    </reaction>
</comment>
<dbReference type="NCBIfam" id="TIGR01693">
    <property type="entry name" value="UTase_glnD"/>
    <property type="match status" value="1"/>
</dbReference>
<dbReference type="EC" id="3.1.4.-" evidence="8"/>
<evidence type="ECO:0000313" key="12">
    <source>
        <dbReference type="Proteomes" id="UP001500604"/>
    </source>
</evidence>
<dbReference type="CDD" id="cd05401">
    <property type="entry name" value="NT_GlnE_GlnD_like"/>
    <property type="match status" value="1"/>
</dbReference>
<dbReference type="SUPFAM" id="SSF81593">
    <property type="entry name" value="Nucleotidyltransferase substrate binding subunit/domain"/>
    <property type="match status" value="1"/>
</dbReference>
<dbReference type="PROSITE" id="PS51831">
    <property type="entry name" value="HD"/>
    <property type="match status" value="1"/>
</dbReference>
<dbReference type="SUPFAM" id="SSF109604">
    <property type="entry name" value="HD-domain/PDEase-like"/>
    <property type="match status" value="1"/>
</dbReference>
<comment type="catalytic activity">
    <reaction evidence="7">
        <text>guanosine 3',5'-bis(diphosphate) + H2O = GDP + diphosphate + H(+)</text>
        <dbReference type="Rhea" id="RHEA:14253"/>
        <dbReference type="ChEBI" id="CHEBI:15377"/>
        <dbReference type="ChEBI" id="CHEBI:15378"/>
        <dbReference type="ChEBI" id="CHEBI:33019"/>
        <dbReference type="ChEBI" id="CHEBI:58189"/>
        <dbReference type="ChEBI" id="CHEBI:77828"/>
        <dbReference type="EC" id="3.1.7.2"/>
    </reaction>
</comment>
<comment type="activity regulation">
    <text evidence="8">Uridylyltransferase (UTase) activity is inhibited by glutamine, while glutamine activates uridylyl-removing (UR) activity.</text>
</comment>
<dbReference type="Pfam" id="PF01966">
    <property type="entry name" value="HD"/>
    <property type="match status" value="1"/>
</dbReference>
<comment type="caution">
    <text evidence="8">Lacks conserved residue(s) required for the propagation of feature annotation.</text>
</comment>
<name>A0ABP8VC12_9GAMM</name>
<comment type="domain">
    <text evidence="8">Has four distinct domains: an N-terminal nucleotidyltransferase (NT) domain responsible for UTase activity, a central HD domain that encodes UR activity, and two C-terminal ACT domains that seem to have a role in glutamine sensing.</text>
</comment>
<proteinExistence type="inferred from homology"/>
<dbReference type="Gene3D" id="1.10.3210.10">
    <property type="entry name" value="Hypothetical protein af1432"/>
    <property type="match status" value="1"/>
</dbReference>
<sequence>MNAVLTEQQQSELFDRGQFRAELTLSSTAIPAYKKCLKQAEITMNQWFDEGVPIQALVRGRAWLIDQVLSLAWEHLFGGRDDIALLAVGGYGRGELHPFSDIDILILLQQDDPEPFRENIEQFLTLLWDINLQVGSSVRSVEECARQASTDLTIITNLMESRTITGPEPLRNRMMSLISTDKMWPSQSYLQAKYEEQRTRHRKFNQTEYNLEPNIKSSPGGLRDLHMLGWITRRHYGTDQPEDLVKVGFLTDTEYDMLLRSRDFLWQVRWGLHRLSGRAEDRLLFDYQRGLAAHFGYHDTNGTLAIEQFMQKYFRAVMILGELKDLLLQHFDDEILSSDKEEEVIPLNEHFQVRNNYIEVTSDQVFSEHPSAMLELFVLMTRNPFILGPRASTIRLLRTHRNLIDESFRNNPEVNQLFIELMQAPYALTANLRRMIRYGILGSYLPEFRRIIGQMQHDLFHIYTVDAHTLLLIKHLRRFNYQESEEPFPVACEAKRRINRPELLYIAGLYHDIAKGRGGDHSELGAEDALAFGQRHGLSEADSALIAWLVRNHLVMSTTAQRKDLSDPETINHFAQLVGDRRHLDYLYCLTVADINATNPTLWNGWRASLLRQLYRETSRALLRGLENPIDKHELIAETQHIAREFLRENSVNDTAVQTLWDTLGDDYFLRHTPEEIAWHTSGILHHSDSDTPLVLIRETTERHFEGGTAVFIYAKDSSNLFAATAAALDQQNLSIHDARIITSTGGFSLDTFIVLESNGSPIGDNPGRIERLCNRLSKILSNPDSFQDIIHRRTPRQLKHFAKAPEVIISHDMLNNRTVVEVYATDRPGLLAMMGKTFSEFAIRIQNAKIATLGEKVEDVFFITDRSGNAISDQDLYSRLKQTLCMRLQDYANQDALGQ</sequence>
<dbReference type="Pfam" id="PF08335">
    <property type="entry name" value="GlnD_UR_UTase"/>
    <property type="match status" value="1"/>
</dbReference>
<comment type="caution">
    <text evidence="11">The sequence shown here is derived from an EMBL/GenBank/DDBJ whole genome shotgun (WGS) entry which is preliminary data.</text>
</comment>
<evidence type="ECO:0000256" key="5">
    <source>
        <dbReference type="ARBA" id="ARBA00022842"/>
    </source>
</evidence>
<dbReference type="GO" id="GO:0016779">
    <property type="term" value="F:nucleotidyltransferase activity"/>
    <property type="evidence" value="ECO:0007669"/>
    <property type="project" value="UniProtKB-KW"/>
</dbReference>
<feature type="domain" description="ACT" evidence="9">
    <location>
        <begin position="820"/>
        <end position="895"/>
    </location>
</feature>
<dbReference type="CDD" id="cd04899">
    <property type="entry name" value="ACT_ACR-UUR-like_2"/>
    <property type="match status" value="1"/>
</dbReference>
<organism evidence="11 12">
    <name type="scientific">Kistimonas scapharcae</name>
    <dbReference type="NCBI Taxonomy" id="1036133"/>
    <lineage>
        <taxon>Bacteria</taxon>
        <taxon>Pseudomonadati</taxon>
        <taxon>Pseudomonadota</taxon>
        <taxon>Gammaproteobacteria</taxon>
        <taxon>Oceanospirillales</taxon>
        <taxon>Endozoicomonadaceae</taxon>
        <taxon>Kistimonas</taxon>
    </lineage>
</organism>
<feature type="domain" description="ACT" evidence="9">
    <location>
        <begin position="710"/>
        <end position="797"/>
    </location>
</feature>
<feature type="domain" description="HD" evidence="10">
    <location>
        <begin position="465"/>
        <end position="587"/>
    </location>
</feature>
<dbReference type="HAMAP" id="MF_00277">
    <property type="entry name" value="PII_uridylyl_transf"/>
    <property type="match status" value="1"/>
</dbReference>
<dbReference type="InterPro" id="IPR006674">
    <property type="entry name" value="HD_domain"/>
</dbReference>
<dbReference type="PIRSF" id="PIRSF006288">
    <property type="entry name" value="PII_uridyltransf"/>
    <property type="match status" value="1"/>
</dbReference>
<dbReference type="InterPro" id="IPR045865">
    <property type="entry name" value="ACT-like_dom_sf"/>
</dbReference>
<evidence type="ECO:0000256" key="4">
    <source>
        <dbReference type="ARBA" id="ARBA00022801"/>
    </source>
</evidence>
<dbReference type="NCBIfam" id="NF001366">
    <property type="entry name" value="PRK00275.1"/>
    <property type="match status" value="1"/>
</dbReference>
<dbReference type="PANTHER" id="PTHR47320">
    <property type="entry name" value="BIFUNCTIONAL URIDYLYLTRANSFERASE/URIDYLYL-REMOVING ENZYME"/>
    <property type="match status" value="1"/>
</dbReference>
<dbReference type="CDD" id="cd00077">
    <property type="entry name" value="HDc"/>
    <property type="match status" value="1"/>
</dbReference>
<keyword evidence="1 8" id="KW-0808">Transferase</keyword>
<dbReference type="InterPro" id="IPR002912">
    <property type="entry name" value="ACT_dom"/>
</dbReference>
<comment type="function">
    <text evidence="8">Modifies, by uridylylation and deuridylylation, the PII regulatory proteins (GlnB and homologs), in response to the nitrogen status of the cell that GlnD senses through the glutamine level. Under low glutamine levels, catalyzes the conversion of the PII proteins and UTP to PII-UMP and PPi, while under higher glutamine levels, GlnD hydrolyzes PII-UMP to PII and UMP (deuridylylation). Thus, controls uridylylation state and activity of the PII proteins, and plays an important role in the regulation of nitrogen metabolism.</text>
</comment>
<evidence type="ECO:0000259" key="9">
    <source>
        <dbReference type="PROSITE" id="PS51671"/>
    </source>
</evidence>
<evidence type="ECO:0000256" key="6">
    <source>
        <dbReference type="ARBA" id="ARBA00023268"/>
    </source>
</evidence>
<gene>
    <name evidence="8" type="primary">glnD</name>
    <name evidence="11" type="ORF">GCM10023116_50640</name>
</gene>
<dbReference type="PROSITE" id="PS51671">
    <property type="entry name" value="ACT"/>
    <property type="match status" value="2"/>
</dbReference>
<dbReference type="InterPro" id="IPR010043">
    <property type="entry name" value="UTase/UR"/>
</dbReference>
<dbReference type="Pfam" id="PF01909">
    <property type="entry name" value="NTP_transf_2"/>
    <property type="match status" value="1"/>
</dbReference>
<dbReference type="CDD" id="cd04900">
    <property type="entry name" value="ACT_UUR-like_1"/>
    <property type="match status" value="1"/>
</dbReference>
<comment type="catalytic activity">
    <reaction evidence="8">
        <text>[protein-PII]-uridylyl-L-tyrosine + H2O = [protein-PII]-L-tyrosine + UMP + H(+)</text>
        <dbReference type="Rhea" id="RHEA:48600"/>
        <dbReference type="Rhea" id="RHEA-COMP:12147"/>
        <dbReference type="Rhea" id="RHEA-COMP:12148"/>
        <dbReference type="ChEBI" id="CHEBI:15377"/>
        <dbReference type="ChEBI" id="CHEBI:15378"/>
        <dbReference type="ChEBI" id="CHEBI:46858"/>
        <dbReference type="ChEBI" id="CHEBI:57865"/>
        <dbReference type="ChEBI" id="CHEBI:90602"/>
    </reaction>
</comment>
<dbReference type="InterPro" id="IPR002934">
    <property type="entry name" value="Polymerase_NTP_transf_dom"/>
</dbReference>
<evidence type="ECO:0000256" key="1">
    <source>
        <dbReference type="ARBA" id="ARBA00022679"/>
    </source>
</evidence>
<dbReference type="InterPro" id="IPR003607">
    <property type="entry name" value="HD/PDEase_dom"/>
</dbReference>
<keyword evidence="12" id="KW-1185">Reference proteome</keyword>
<dbReference type="EMBL" id="BAABFL010000481">
    <property type="protein sequence ID" value="GAA4652780.1"/>
    <property type="molecule type" value="Genomic_DNA"/>
</dbReference>
<evidence type="ECO:0000259" key="10">
    <source>
        <dbReference type="PROSITE" id="PS51831"/>
    </source>
</evidence>
<accession>A0ABP8VC12</accession>
<dbReference type="SUPFAM" id="SSF81301">
    <property type="entry name" value="Nucleotidyltransferase"/>
    <property type="match status" value="1"/>
</dbReference>
<keyword evidence="2 8" id="KW-0548">Nucleotidyltransferase</keyword>
<reference evidence="12" key="1">
    <citation type="journal article" date="2019" name="Int. J. Syst. Evol. Microbiol.">
        <title>The Global Catalogue of Microorganisms (GCM) 10K type strain sequencing project: providing services to taxonomists for standard genome sequencing and annotation.</title>
        <authorList>
            <consortium name="The Broad Institute Genomics Platform"/>
            <consortium name="The Broad Institute Genome Sequencing Center for Infectious Disease"/>
            <person name="Wu L."/>
            <person name="Ma J."/>
        </authorList>
    </citation>
    <scope>NUCLEOTIDE SEQUENCE [LARGE SCALE GENOMIC DNA]</scope>
    <source>
        <strain evidence="12">JCM 17805</strain>
    </source>
</reference>
<evidence type="ECO:0000256" key="7">
    <source>
        <dbReference type="ARBA" id="ARBA00047968"/>
    </source>
</evidence>
<keyword evidence="3" id="KW-0677">Repeat</keyword>
<dbReference type="InterPro" id="IPR013546">
    <property type="entry name" value="PII_UdlTrfase/GS_AdlTrfase"/>
</dbReference>
<comment type="cofactor">
    <cofactor evidence="8">
        <name>Mg(2+)</name>
        <dbReference type="ChEBI" id="CHEBI:18420"/>
    </cofactor>
</comment>
<dbReference type="RefSeq" id="WP_345199416.1">
    <property type="nucleotide sequence ID" value="NZ_BAABFL010000481.1"/>
</dbReference>
<evidence type="ECO:0000256" key="2">
    <source>
        <dbReference type="ARBA" id="ARBA00022695"/>
    </source>
</evidence>
<keyword evidence="6 8" id="KW-0511">Multifunctional enzyme</keyword>
<keyword evidence="4 8" id="KW-0378">Hydrolase</keyword>